<dbReference type="Proteomes" id="UP001264980">
    <property type="component" value="Unassembled WGS sequence"/>
</dbReference>
<comment type="similarity">
    <text evidence="5">Belongs to the DapA family.</text>
</comment>
<keyword evidence="2" id="KW-0963">Cytoplasm</keyword>
<dbReference type="SUPFAM" id="SSF51569">
    <property type="entry name" value="Aldolase"/>
    <property type="match status" value="1"/>
</dbReference>
<proteinExistence type="inferred from homology"/>
<dbReference type="RefSeq" id="WP_309982683.1">
    <property type="nucleotide sequence ID" value="NZ_JAVDTI010000002.1"/>
</dbReference>
<reference evidence="6 7" key="1">
    <citation type="submission" date="2023-07" db="EMBL/GenBank/DDBJ databases">
        <title>Sorghum-associated microbial communities from plants grown in Nebraska, USA.</title>
        <authorList>
            <person name="Schachtman D."/>
        </authorList>
    </citation>
    <scope>NUCLEOTIDE SEQUENCE [LARGE SCALE GENOMIC DNA]</scope>
    <source>
        <strain evidence="6 7">BE57</strain>
    </source>
</reference>
<evidence type="ECO:0000256" key="3">
    <source>
        <dbReference type="ARBA" id="ARBA00023239"/>
    </source>
</evidence>
<evidence type="ECO:0000256" key="4">
    <source>
        <dbReference type="ARBA" id="ARBA00023277"/>
    </source>
</evidence>
<accession>A0ABU1QVI2</accession>
<dbReference type="PIRSF" id="PIRSF001365">
    <property type="entry name" value="DHDPS"/>
    <property type="match status" value="1"/>
</dbReference>
<dbReference type="PRINTS" id="PR00146">
    <property type="entry name" value="DHPICSNTHASE"/>
</dbReference>
<dbReference type="Pfam" id="PF00701">
    <property type="entry name" value="DHDPS"/>
    <property type="match status" value="1"/>
</dbReference>
<evidence type="ECO:0000313" key="7">
    <source>
        <dbReference type="Proteomes" id="UP001264980"/>
    </source>
</evidence>
<dbReference type="PANTHER" id="PTHR12128:SF21">
    <property type="entry name" value="N-ACETYLNEURAMINATE LYASE"/>
    <property type="match status" value="1"/>
</dbReference>
<dbReference type="InterPro" id="IPR002220">
    <property type="entry name" value="DapA-like"/>
</dbReference>
<evidence type="ECO:0000313" key="6">
    <source>
        <dbReference type="EMBL" id="MDR6805159.1"/>
    </source>
</evidence>
<evidence type="ECO:0000256" key="1">
    <source>
        <dbReference type="ARBA" id="ARBA00004496"/>
    </source>
</evidence>
<dbReference type="InterPro" id="IPR013785">
    <property type="entry name" value="Aldolase_TIM"/>
</dbReference>
<evidence type="ECO:0000256" key="2">
    <source>
        <dbReference type="ARBA" id="ARBA00022490"/>
    </source>
</evidence>
<keyword evidence="4" id="KW-0119">Carbohydrate metabolism</keyword>
<comment type="subcellular location">
    <subcellularLocation>
        <location evidence="1">Cytoplasm</location>
    </subcellularLocation>
</comment>
<dbReference type="PANTHER" id="PTHR12128">
    <property type="entry name" value="DIHYDRODIPICOLINATE SYNTHASE"/>
    <property type="match status" value="1"/>
</dbReference>
<protein>
    <submittedName>
        <fullName evidence="6">N-acetylneuraminate lyase</fullName>
        <ecNumber evidence="6">4.1.3.3</ecNumber>
    </submittedName>
</protein>
<comment type="caution">
    <text evidence="6">The sequence shown here is derived from an EMBL/GenBank/DDBJ whole genome shotgun (WGS) entry which is preliminary data.</text>
</comment>
<gene>
    <name evidence="6" type="ORF">J2W84_002205</name>
</gene>
<keyword evidence="3 5" id="KW-0456">Lyase</keyword>
<dbReference type="EC" id="4.1.3.3" evidence="6"/>
<sequence length="313" mass="34471">MSIIQHTDGLIAALFTPLHPDGSVHYELLPALVEHLITNGNSGIFICGSNGEGPNLTLEERMRVAETVITAGKGRLRMIVHVGHASIAEARKLARHAQEAGADAISSVAAFYFKPTSVQNLADCMTDIAAGALELPFYYYHIPSLTGFSVDVLDFVRIAEKQIPNFAGVKYTAATLWEYQECLNYEGGKYDVLYGFDENHLPALSMGAKGCIGSTFNFAAPFYLKVRQYFEAGEIEKAREQMLFCVEMVRVVVQYAPIPAQKAVMKMLGFDMGPCRLPLAALPDDQYQALHRQLTDIGFFKFLATGEATHDHP</sequence>
<dbReference type="GO" id="GO:0008747">
    <property type="term" value="F:N-acetylneuraminate lyase activity"/>
    <property type="evidence" value="ECO:0007669"/>
    <property type="project" value="UniProtKB-EC"/>
</dbReference>
<dbReference type="SMART" id="SM01130">
    <property type="entry name" value="DHDPS"/>
    <property type="match status" value="1"/>
</dbReference>
<keyword evidence="7" id="KW-1185">Reference proteome</keyword>
<evidence type="ECO:0000256" key="5">
    <source>
        <dbReference type="PIRNR" id="PIRNR001365"/>
    </source>
</evidence>
<name>A0ABU1QVI2_9BACT</name>
<dbReference type="Gene3D" id="3.20.20.70">
    <property type="entry name" value="Aldolase class I"/>
    <property type="match status" value="1"/>
</dbReference>
<organism evidence="6 7">
    <name type="scientific">Dyadobacter fermentans</name>
    <dbReference type="NCBI Taxonomy" id="94254"/>
    <lineage>
        <taxon>Bacteria</taxon>
        <taxon>Pseudomonadati</taxon>
        <taxon>Bacteroidota</taxon>
        <taxon>Cytophagia</taxon>
        <taxon>Cytophagales</taxon>
        <taxon>Spirosomataceae</taxon>
        <taxon>Dyadobacter</taxon>
    </lineage>
</organism>
<dbReference type="EMBL" id="JAVDTI010000002">
    <property type="protein sequence ID" value="MDR6805159.1"/>
    <property type="molecule type" value="Genomic_DNA"/>
</dbReference>